<gene>
    <name evidence="5" type="ORF">NBZ79_14690</name>
</gene>
<reference evidence="5" key="1">
    <citation type="submission" date="2022-06" db="EMBL/GenBank/DDBJ databases">
        <title>Sneathiella actinostolidae sp. nov., isolated from a sea anemonein the Western Pacific Ocean.</title>
        <authorList>
            <person name="Wei M.J."/>
        </authorList>
    </citation>
    <scope>NUCLEOTIDE SEQUENCE</scope>
    <source>
        <strain evidence="5">PHK-P5</strain>
    </source>
</reference>
<feature type="transmembrane region" description="Helical" evidence="4">
    <location>
        <begin position="358"/>
        <end position="376"/>
    </location>
</feature>
<organism evidence="5 6">
    <name type="scientific">Sneathiella marina</name>
    <dbReference type="NCBI Taxonomy" id="2950108"/>
    <lineage>
        <taxon>Bacteria</taxon>
        <taxon>Pseudomonadati</taxon>
        <taxon>Pseudomonadota</taxon>
        <taxon>Alphaproteobacteria</taxon>
        <taxon>Sneathiellales</taxon>
        <taxon>Sneathiellaceae</taxon>
        <taxon>Sneathiella</taxon>
    </lineage>
</organism>
<feature type="transmembrane region" description="Helical" evidence="4">
    <location>
        <begin position="295"/>
        <end position="316"/>
    </location>
</feature>
<protein>
    <submittedName>
        <fullName evidence="5">MFS transporter</fullName>
    </submittedName>
</protein>
<keyword evidence="1 4" id="KW-0812">Transmembrane</keyword>
<feature type="transmembrane region" description="Helical" evidence="4">
    <location>
        <begin position="271"/>
        <end position="289"/>
    </location>
</feature>
<evidence type="ECO:0000256" key="3">
    <source>
        <dbReference type="ARBA" id="ARBA00023136"/>
    </source>
</evidence>
<dbReference type="InterPro" id="IPR011701">
    <property type="entry name" value="MFS"/>
</dbReference>
<keyword evidence="3 4" id="KW-0472">Membrane</keyword>
<evidence type="ECO:0000256" key="1">
    <source>
        <dbReference type="ARBA" id="ARBA00022692"/>
    </source>
</evidence>
<dbReference type="EMBL" id="CP098747">
    <property type="protein sequence ID" value="USG60416.1"/>
    <property type="molecule type" value="Genomic_DNA"/>
</dbReference>
<feature type="transmembrane region" description="Helical" evidence="4">
    <location>
        <begin position="234"/>
        <end position="259"/>
    </location>
</feature>
<feature type="transmembrane region" description="Helical" evidence="4">
    <location>
        <begin position="12"/>
        <end position="32"/>
    </location>
</feature>
<dbReference type="Proteomes" id="UP001056291">
    <property type="component" value="Chromosome"/>
</dbReference>
<feature type="transmembrane region" description="Helical" evidence="4">
    <location>
        <begin position="166"/>
        <end position="186"/>
    </location>
</feature>
<dbReference type="SUPFAM" id="SSF103473">
    <property type="entry name" value="MFS general substrate transporter"/>
    <property type="match status" value="1"/>
</dbReference>
<dbReference type="InterPro" id="IPR036259">
    <property type="entry name" value="MFS_trans_sf"/>
</dbReference>
<feature type="transmembrane region" description="Helical" evidence="4">
    <location>
        <begin position="328"/>
        <end position="352"/>
    </location>
</feature>
<dbReference type="RefSeq" id="WP_251933297.1">
    <property type="nucleotide sequence ID" value="NZ_CP098747.1"/>
</dbReference>
<evidence type="ECO:0000256" key="4">
    <source>
        <dbReference type="SAM" id="Phobius"/>
    </source>
</evidence>
<feature type="transmembrane region" description="Helical" evidence="4">
    <location>
        <begin position="76"/>
        <end position="94"/>
    </location>
</feature>
<proteinExistence type="predicted"/>
<feature type="transmembrane region" description="Helical" evidence="4">
    <location>
        <begin position="206"/>
        <end position="228"/>
    </location>
</feature>
<feature type="transmembrane region" description="Helical" evidence="4">
    <location>
        <begin position="52"/>
        <end position="71"/>
    </location>
</feature>
<dbReference type="Gene3D" id="1.20.1250.20">
    <property type="entry name" value="MFS general substrate transporter like domains"/>
    <property type="match status" value="1"/>
</dbReference>
<keyword evidence="2 4" id="KW-1133">Transmembrane helix</keyword>
<name>A0ABY4W6Z2_9PROT</name>
<sequence length="403" mass="44460">MNRLQKWRTPEIMLMTVAAGWSVGFAVWMALLNNFAVDAAAFSGREIGILQSLREIPGFLAFTVIFVLLIIAEQRLLMISLLIFGIGVAITGFFPYEYGLYFTTVLMSIGFHYGEAIKQSLTLQLISKEHTPLALGRQISAQAFAALIAYGVIFLGTKLLDLDYAVIYAVGGAITVFITLGAWAFFPQFKVAVPQSKKIILRKRYWLYYTLTFLAGARRQIFIVFAGFMMVEKFGYDVATVTLLYLVNHAINIFLAPRIGRLVAHWGERKALVFEYSGLVLIFAAYAFVQNATMAAGLYILDHLFFAFAIGIKSYFQKIADPKDMAATAGVSFTINHIAAVVIPVLFGLLWLISPASVFLAGAGMALLSLIISLNIPRHPCEGNEVIKGPRFDNAGNVIHANP</sequence>
<keyword evidence="6" id="KW-1185">Reference proteome</keyword>
<evidence type="ECO:0000313" key="5">
    <source>
        <dbReference type="EMBL" id="USG60416.1"/>
    </source>
</evidence>
<evidence type="ECO:0000313" key="6">
    <source>
        <dbReference type="Proteomes" id="UP001056291"/>
    </source>
</evidence>
<accession>A0ABY4W6Z2</accession>
<dbReference type="Pfam" id="PF07690">
    <property type="entry name" value="MFS_1"/>
    <property type="match status" value="1"/>
</dbReference>
<evidence type="ECO:0000256" key="2">
    <source>
        <dbReference type="ARBA" id="ARBA00022989"/>
    </source>
</evidence>